<dbReference type="SUPFAM" id="SSF52540">
    <property type="entry name" value="P-loop containing nucleoside triphosphate hydrolases"/>
    <property type="match status" value="1"/>
</dbReference>
<dbReference type="Gene3D" id="3.40.50.300">
    <property type="entry name" value="P-loop containing nucleotide triphosphate hydrolases"/>
    <property type="match status" value="1"/>
</dbReference>
<accession>A0A6C0KC95</accession>
<dbReference type="InterPro" id="IPR027065">
    <property type="entry name" value="Lon_Prtase"/>
</dbReference>
<dbReference type="GO" id="GO:0004176">
    <property type="term" value="F:ATP-dependent peptidase activity"/>
    <property type="evidence" value="ECO:0007669"/>
    <property type="project" value="InterPro"/>
</dbReference>
<proteinExistence type="predicted"/>
<sequence length="547" mass="62935">MYYILFSLIKQMTKRSSRENPKDRKCSEDMGDKPPPKKRKRDDDAKTMWIKDDTLPTDSTTEETPKPTILLNIQISKNTPSSNGDDDDEDDDEDYEPDDEPNFLQYLMDKYVTDDDRPQTRSQTQKKKEMTKKEEKVPFTLTKKESTYYKSQPADKRQELLGIMKRISSLSMTEGEVPHKFKVLELPVSDYVKSTVIKKITAVEEMGPESGEAYKLRTWIDAFLRVPFGKIVPLPVKIEDGRQKCTDFMLEARKTMDQSIYGMVPAKTQIMQILAQLLVNPNSVGNVIALQGPMGVGKTSLARNAIANVMKRPFEFFSLGGASDIANFVGHSYTYEGSMWGRIADSIMHAGAMNPVLYFDELDKVSSTPHGDEVVNMMIHLTDRSQNSQFHDRYFSGVDFDLSQCLFVFSFNDIEKVHPILRDRMSVIHCGGYNETDKKAILKDYIWPQLLERLKFNIGDIVLTDEAIKHLISEFSGEEKGVRTLIRTVETMMTRLNMLRIVHDDSMKQYVFFVEYTTPFVITEPVLQKLLTDLNKKDPEHWRSMYN</sequence>
<feature type="compositionally biased region" description="Polar residues" evidence="1">
    <location>
        <begin position="71"/>
        <end position="83"/>
    </location>
</feature>
<dbReference type="PANTHER" id="PTHR43718">
    <property type="entry name" value="LON PROTEASE"/>
    <property type="match status" value="1"/>
</dbReference>
<dbReference type="GO" id="GO:0004252">
    <property type="term" value="F:serine-type endopeptidase activity"/>
    <property type="evidence" value="ECO:0007669"/>
    <property type="project" value="InterPro"/>
</dbReference>
<dbReference type="Gene3D" id="1.10.8.60">
    <property type="match status" value="1"/>
</dbReference>
<dbReference type="EMBL" id="MN740866">
    <property type="protein sequence ID" value="QHU15635.1"/>
    <property type="molecule type" value="Genomic_DNA"/>
</dbReference>
<dbReference type="InterPro" id="IPR003959">
    <property type="entry name" value="ATPase_AAA_core"/>
</dbReference>
<name>A0A6C0KC95_9ZZZZ</name>
<evidence type="ECO:0000313" key="3">
    <source>
        <dbReference type="EMBL" id="QHU15635.1"/>
    </source>
</evidence>
<evidence type="ECO:0000259" key="2">
    <source>
        <dbReference type="Pfam" id="PF00004"/>
    </source>
</evidence>
<feature type="domain" description="ATPase AAA-type core" evidence="2">
    <location>
        <begin position="289"/>
        <end position="427"/>
    </location>
</feature>
<feature type="region of interest" description="Disordered" evidence="1">
    <location>
        <begin position="12"/>
        <end position="135"/>
    </location>
</feature>
<dbReference type="InterPro" id="IPR027417">
    <property type="entry name" value="P-loop_NTPase"/>
</dbReference>
<reference evidence="3" key="1">
    <citation type="journal article" date="2020" name="Nature">
        <title>Giant virus diversity and host interactions through global metagenomics.</title>
        <authorList>
            <person name="Schulz F."/>
            <person name="Roux S."/>
            <person name="Paez-Espino D."/>
            <person name="Jungbluth S."/>
            <person name="Walsh D.A."/>
            <person name="Denef V.J."/>
            <person name="McMahon K.D."/>
            <person name="Konstantinidis K.T."/>
            <person name="Eloe-Fadrosh E.A."/>
            <person name="Kyrpides N.C."/>
            <person name="Woyke T."/>
        </authorList>
    </citation>
    <scope>NUCLEOTIDE SEQUENCE</scope>
    <source>
        <strain evidence="3">GVMAG-S-3300002307-41</strain>
    </source>
</reference>
<feature type="compositionally biased region" description="Acidic residues" evidence="1">
    <location>
        <begin position="84"/>
        <end position="101"/>
    </location>
</feature>
<dbReference type="AlphaFoldDB" id="A0A6C0KC95"/>
<dbReference type="GO" id="GO:0016887">
    <property type="term" value="F:ATP hydrolysis activity"/>
    <property type="evidence" value="ECO:0007669"/>
    <property type="project" value="InterPro"/>
</dbReference>
<dbReference type="GO" id="GO:0006515">
    <property type="term" value="P:protein quality control for misfolded or incompletely synthesized proteins"/>
    <property type="evidence" value="ECO:0007669"/>
    <property type="project" value="TreeGrafter"/>
</dbReference>
<protein>
    <recommendedName>
        <fullName evidence="2">ATPase AAA-type core domain-containing protein</fullName>
    </recommendedName>
</protein>
<dbReference type="GO" id="GO:0005524">
    <property type="term" value="F:ATP binding"/>
    <property type="evidence" value="ECO:0007669"/>
    <property type="project" value="InterPro"/>
</dbReference>
<evidence type="ECO:0000256" key="1">
    <source>
        <dbReference type="SAM" id="MobiDB-lite"/>
    </source>
</evidence>
<dbReference type="PANTHER" id="PTHR43718:SF2">
    <property type="entry name" value="LON PROTEASE HOMOLOG, MITOCHONDRIAL"/>
    <property type="match status" value="1"/>
</dbReference>
<feature type="compositionally biased region" description="Basic and acidic residues" evidence="1">
    <location>
        <begin position="126"/>
        <end position="135"/>
    </location>
</feature>
<dbReference type="Pfam" id="PF00004">
    <property type="entry name" value="AAA"/>
    <property type="match status" value="1"/>
</dbReference>
<organism evidence="3">
    <name type="scientific">viral metagenome</name>
    <dbReference type="NCBI Taxonomy" id="1070528"/>
    <lineage>
        <taxon>unclassified sequences</taxon>
        <taxon>metagenomes</taxon>
        <taxon>organismal metagenomes</taxon>
    </lineage>
</organism>
<feature type="compositionally biased region" description="Basic and acidic residues" evidence="1">
    <location>
        <begin position="16"/>
        <end position="54"/>
    </location>
</feature>